<dbReference type="Pfam" id="PF08241">
    <property type="entry name" value="Methyltransf_11"/>
    <property type="match status" value="1"/>
</dbReference>
<dbReference type="Gene3D" id="3.40.50.150">
    <property type="entry name" value="Vaccinia Virus protein VP39"/>
    <property type="match status" value="1"/>
</dbReference>
<dbReference type="AlphaFoldDB" id="A0A0P9CQH1"/>
<dbReference type="STRING" id="471514.AN477_23150"/>
<keyword evidence="3" id="KW-1185">Reference proteome</keyword>
<gene>
    <name evidence="2" type="ORF">AN477_23150</name>
</gene>
<dbReference type="Proteomes" id="UP000050482">
    <property type="component" value="Unassembled WGS sequence"/>
</dbReference>
<feature type="domain" description="Methyltransferase type 11" evidence="1">
    <location>
        <begin position="42"/>
        <end position="136"/>
    </location>
</feature>
<dbReference type="PANTHER" id="PTHR43861:SF1">
    <property type="entry name" value="TRANS-ACONITATE 2-METHYLTRANSFERASE"/>
    <property type="match status" value="1"/>
</dbReference>
<evidence type="ECO:0000259" key="1">
    <source>
        <dbReference type="Pfam" id="PF08241"/>
    </source>
</evidence>
<proteinExistence type="predicted"/>
<accession>A0A0P9CQH1</accession>
<dbReference type="EMBL" id="LJCO01000108">
    <property type="protein sequence ID" value="KPV38942.1"/>
    <property type="molecule type" value="Genomic_DNA"/>
</dbReference>
<dbReference type="PATRIC" id="fig|471514.4.peg.2277"/>
<comment type="caution">
    <text evidence="2">The sequence shown here is derived from an EMBL/GenBank/DDBJ whole genome shotgun (WGS) entry which is preliminary data.</text>
</comment>
<reference evidence="2 3" key="1">
    <citation type="submission" date="2015-09" db="EMBL/GenBank/DDBJ databases">
        <title>Draft genome sequence of Alicyclobacillus ferrooxydans DSM 22381.</title>
        <authorList>
            <person name="Hemp J."/>
        </authorList>
    </citation>
    <scope>NUCLEOTIDE SEQUENCE [LARGE SCALE GENOMIC DNA]</scope>
    <source>
        <strain evidence="2 3">TC-34</strain>
    </source>
</reference>
<protein>
    <recommendedName>
        <fullName evidence="1">Methyltransferase type 11 domain-containing protein</fullName>
    </recommendedName>
</protein>
<dbReference type="SUPFAM" id="SSF53335">
    <property type="entry name" value="S-adenosyl-L-methionine-dependent methyltransferases"/>
    <property type="match status" value="1"/>
</dbReference>
<sequence length="198" mass="23349">MDQGKVMWEKHFKNVHRLTRTYFPWVQEYVPQLKQANMHRILDIGCGTGAQTQFLVESGFDVTGTDYAQTAIELAKQEVSKGHFLQWDTRQPFPFPDEEFDMVLASLSLHYFDPRTLSNIMTEISRLLRQNGLFLFRLNSIHDPHVMAPQTIERYYFSLDDCRQLLCGWTEIELKEHQVEHYSEPKVVCEGLYQKFQP</sequence>
<name>A0A0P9CQH1_9BACL</name>
<dbReference type="RefSeq" id="WP_054971547.1">
    <property type="nucleotide sequence ID" value="NZ_LJCO01000108.1"/>
</dbReference>
<organism evidence="2 3">
    <name type="scientific">Alicyclobacillus ferrooxydans</name>
    <dbReference type="NCBI Taxonomy" id="471514"/>
    <lineage>
        <taxon>Bacteria</taxon>
        <taxon>Bacillati</taxon>
        <taxon>Bacillota</taxon>
        <taxon>Bacilli</taxon>
        <taxon>Bacillales</taxon>
        <taxon>Alicyclobacillaceae</taxon>
        <taxon>Alicyclobacillus</taxon>
    </lineage>
</organism>
<dbReference type="OrthoDB" id="2373418at2"/>
<evidence type="ECO:0000313" key="2">
    <source>
        <dbReference type="EMBL" id="KPV38942.1"/>
    </source>
</evidence>
<dbReference type="InterPro" id="IPR013216">
    <property type="entry name" value="Methyltransf_11"/>
</dbReference>
<dbReference type="CDD" id="cd02440">
    <property type="entry name" value="AdoMet_MTases"/>
    <property type="match status" value="1"/>
</dbReference>
<evidence type="ECO:0000313" key="3">
    <source>
        <dbReference type="Proteomes" id="UP000050482"/>
    </source>
</evidence>
<dbReference type="GO" id="GO:0008757">
    <property type="term" value="F:S-adenosylmethionine-dependent methyltransferase activity"/>
    <property type="evidence" value="ECO:0007669"/>
    <property type="project" value="InterPro"/>
</dbReference>
<dbReference type="PANTHER" id="PTHR43861">
    <property type="entry name" value="TRANS-ACONITATE 2-METHYLTRANSFERASE-RELATED"/>
    <property type="match status" value="1"/>
</dbReference>
<dbReference type="InterPro" id="IPR029063">
    <property type="entry name" value="SAM-dependent_MTases_sf"/>
</dbReference>